<reference evidence="1" key="2">
    <citation type="submission" date="2020-08" db="EMBL/GenBank/DDBJ databases">
        <title>Plant Genome Project.</title>
        <authorList>
            <person name="Zhang R.-G."/>
        </authorList>
    </citation>
    <scope>NUCLEOTIDE SEQUENCE</scope>
    <source>
        <strain evidence="1">Huo1</strain>
        <tissue evidence="1">Leaf</tissue>
    </source>
</reference>
<reference evidence="1" key="1">
    <citation type="submission" date="2018-01" db="EMBL/GenBank/DDBJ databases">
        <authorList>
            <person name="Mao J.F."/>
        </authorList>
    </citation>
    <scope>NUCLEOTIDE SEQUENCE</scope>
    <source>
        <strain evidence="1">Huo1</strain>
        <tissue evidence="1">Leaf</tissue>
    </source>
</reference>
<proteinExistence type="predicted"/>
<gene>
    <name evidence="1" type="ORF">SASPL_153349</name>
</gene>
<dbReference type="Gene3D" id="1.20.5.4130">
    <property type="match status" value="1"/>
</dbReference>
<organism evidence="1">
    <name type="scientific">Salvia splendens</name>
    <name type="common">Scarlet sage</name>
    <dbReference type="NCBI Taxonomy" id="180675"/>
    <lineage>
        <taxon>Eukaryota</taxon>
        <taxon>Viridiplantae</taxon>
        <taxon>Streptophyta</taxon>
        <taxon>Embryophyta</taxon>
        <taxon>Tracheophyta</taxon>
        <taxon>Spermatophyta</taxon>
        <taxon>Magnoliopsida</taxon>
        <taxon>eudicotyledons</taxon>
        <taxon>Gunneridae</taxon>
        <taxon>Pentapetalae</taxon>
        <taxon>asterids</taxon>
        <taxon>lamiids</taxon>
        <taxon>Lamiales</taxon>
        <taxon>Lamiaceae</taxon>
        <taxon>Nepetoideae</taxon>
        <taxon>Mentheae</taxon>
        <taxon>Salviinae</taxon>
        <taxon>Salvia</taxon>
        <taxon>Salvia subgen. Calosphace</taxon>
        <taxon>core Calosphace</taxon>
    </lineage>
</organism>
<evidence type="ECO:0000313" key="2">
    <source>
        <dbReference type="Proteomes" id="UP000298416"/>
    </source>
</evidence>
<dbReference type="EMBL" id="PNBA02000021">
    <property type="protein sequence ID" value="KAG6388150.1"/>
    <property type="molecule type" value="Genomic_DNA"/>
</dbReference>
<name>A0A8X8W515_SALSN</name>
<sequence length="132" mass="15437">MAYAAPVSLESTIHRFLNFDLFSISVEEEQQITSLLEYVTPIREFLQDSASKKVVKETCLKLNKVDEFVEELPDDAKANSLKGRLREIVIELKDIYEFYKWEKTHRHFREKVEIVTSRVGQVGSLKYSLYTT</sequence>
<comment type="caution">
    <text evidence="1">The sequence shown here is derived from an EMBL/GenBank/DDBJ whole genome shotgun (WGS) entry which is preliminary data.</text>
</comment>
<dbReference type="AlphaFoldDB" id="A0A8X8W515"/>
<dbReference type="Proteomes" id="UP000298416">
    <property type="component" value="Unassembled WGS sequence"/>
</dbReference>
<accession>A0A8X8W515</accession>
<protein>
    <submittedName>
        <fullName evidence="1">Uncharacterized protein</fullName>
    </submittedName>
</protein>
<keyword evidence="2" id="KW-1185">Reference proteome</keyword>
<evidence type="ECO:0000313" key="1">
    <source>
        <dbReference type="EMBL" id="KAG6388150.1"/>
    </source>
</evidence>